<dbReference type="Proteomes" id="UP000693970">
    <property type="component" value="Unassembled WGS sequence"/>
</dbReference>
<feature type="transmembrane region" description="Helical" evidence="2">
    <location>
        <begin position="93"/>
        <end position="114"/>
    </location>
</feature>
<keyword evidence="2" id="KW-0812">Transmembrane</keyword>
<sequence length="319" mass="34037">MMRKATKRTLSSALFAFIVPLLFFASSVDAFVIMPTKIQNGIMASSKRIINPTTNLQATPWSGEVIPAIAAMLVGDSSAITGTVESTFVPMEWLGWTAATVAFTTLLPVVFAAIREMKEKEDTEKILPVDDDDDDDDEIATSHDLPKRRRNSVVANNSTPNSRMEMDRRGTIMTLVGGAASLVAGDVLLGAAGRSGSAASIGSSAVSISPYDGKWNALYQRLQAFKAKRGVTASPDLIEFVAKSRAAVTNPELRAWVAAQRAMLKSAQVIGLEEGLVAAAAVAAAATTKKKTEQADADGRYNITSREQRQEPTNIGTSQ</sequence>
<feature type="region of interest" description="Disordered" evidence="1">
    <location>
        <begin position="287"/>
        <end position="319"/>
    </location>
</feature>
<evidence type="ECO:0000313" key="4">
    <source>
        <dbReference type="EMBL" id="KAG7374110.1"/>
    </source>
</evidence>
<dbReference type="EMBL" id="JAGRRH010000001">
    <property type="protein sequence ID" value="KAG7374110.1"/>
    <property type="molecule type" value="Genomic_DNA"/>
</dbReference>
<feature type="chain" id="PRO_5039899698" evidence="3">
    <location>
        <begin position="31"/>
        <end position="319"/>
    </location>
</feature>
<feature type="signal peptide" evidence="3">
    <location>
        <begin position="1"/>
        <end position="30"/>
    </location>
</feature>
<keyword evidence="4" id="KW-0347">Helicase</keyword>
<comment type="caution">
    <text evidence="4">The sequence shown here is derived from an EMBL/GenBank/DDBJ whole genome shotgun (WGS) entry which is preliminary data.</text>
</comment>
<keyword evidence="2" id="KW-1133">Transmembrane helix</keyword>
<reference evidence="4" key="2">
    <citation type="submission" date="2021-04" db="EMBL/GenBank/DDBJ databases">
        <authorList>
            <person name="Podell S."/>
        </authorList>
    </citation>
    <scope>NUCLEOTIDE SEQUENCE</scope>
    <source>
        <strain evidence="4">Hildebrandi</strain>
    </source>
</reference>
<dbReference type="AlphaFoldDB" id="A0A9K3Q8M7"/>
<protein>
    <submittedName>
        <fullName evidence="4">Helicase domain protein</fullName>
    </submittedName>
</protein>
<proteinExistence type="predicted"/>
<keyword evidence="3" id="KW-0732">Signal</keyword>
<name>A0A9K3Q8M7_9STRA</name>
<feature type="compositionally biased region" description="Acidic residues" evidence="1">
    <location>
        <begin position="129"/>
        <end position="139"/>
    </location>
</feature>
<keyword evidence="4" id="KW-0378">Hydrolase</keyword>
<accession>A0A9K3Q8M7</accession>
<evidence type="ECO:0000256" key="3">
    <source>
        <dbReference type="SAM" id="SignalP"/>
    </source>
</evidence>
<organism evidence="4 5">
    <name type="scientific">Nitzschia inconspicua</name>
    <dbReference type="NCBI Taxonomy" id="303405"/>
    <lineage>
        <taxon>Eukaryota</taxon>
        <taxon>Sar</taxon>
        <taxon>Stramenopiles</taxon>
        <taxon>Ochrophyta</taxon>
        <taxon>Bacillariophyta</taxon>
        <taxon>Bacillariophyceae</taxon>
        <taxon>Bacillariophycidae</taxon>
        <taxon>Bacillariales</taxon>
        <taxon>Bacillariaceae</taxon>
        <taxon>Nitzschia</taxon>
    </lineage>
</organism>
<reference evidence="4" key="1">
    <citation type="journal article" date="2021" name="Sci. Rep.">
        <title>Diploid genomic architecture of Nitzschia inconspicua, an elite biomass production diatom.</title>
        <authorList>
            <person name="Oliver A."/>
            <person name="Podell S."/>
            <person name="Pinowska A."/>
            <person name="Traller J.C."/>
            <person name="Smith S.R."/>
            <person name="McClure R."/>
            <person name="Beliaev A."/>
            <person name="Bohutskyi P."/>
            <person name="Hill E.A."/>
            <person name="Rabines A."/>
            <person name="Zheng H."/>
            <person name="Allen L.Z."/>
            <person name="Kuo A."/>
            <person name="Grigoriev I.V."/>
            <person name="Allen A.E."/>
            <person name="Hazlebeck D."/>
            <person name="Allen E.E."/>
        </authorList>
    </citation>
    <scope>NUCLEOTIDE SEQUENCE</scope>
    <source>
        <strain evidence="4">Hildebrandi</strain>
    </source>
</reference>
<keyword evidence="4" id="KW-0547">Nucleotide-binding</keyword>
<feature type="compositionally biased region" description="Polar residues" evidence="1">
    <location>
        <begin position="153"/>
        <end position="162"/>
    </location>
</feature>
<gene>
    <name evidence="4" type="ORF">IV203_013205</name>
</gene>
<feature type="transmembrane region" description="Helical" evidence="2">
    <location>
        <begin position="172"/>
        <end position="193"/>
    </location>
</feature>
<feature type="compositionally biased region" description="Basic and acidic residues" evidence="1">
    <location>
        <begin position="290"/>
        <end position="299"/>
    </location>
</feature>
<evidence type="ECO:0000313" key="5">
    <source>
        <dbReference type="Proteomes" id="UP000693970"/>
    </source>
</evidence>
<dbReference type="GO" id="GO:0004386">
    <property type="term" value="F:helicase activity"/>
    <property type="evidence" value="ECO:0007669"/>
    <property type="project" value="UniProtKB-KW"/>
</dbReference>
<keyword evidence="5" id="KW-1185">Reference proteome</keyword>
<feature type="region of interest" description="Disordered" evidence="1">
    <location>
        <begin position="124"/>
        <end position="164"/>
    </location>
</feature>
<keyword evidence="2" id="KW-0472">Membrane</keyword>
<keyword evidence="4" id="KW-0067">ATP-binding</keyword>
<evidence type="ECO:0000256" key="1">
    <source>
        <dbReference type="SAM" id="MobiDB-lite"/>
    </source>
</evidence>
<evidence type="ECO:0000256" key="2">
    <source>
        <dbReference type="SAM" id="Phobius"/>
    </source>
</evidence>